<keyword evidence="3" id="KW-1185">Reference proteome</keyword>
<protein>
    <recommendedName>
        <fullName evidence="4">Mig1 protein</fullName>
    </recommendedName>
</protein>
<reference evidence="2" key="1">
    <citation type="submission" date="2018-08" db="EMBL/GenBank/DDBJ databases">
        <authorList>
            <person name="Guldener U."/>
        </authorList>
    </citation>
    <scope>NUCLEOTIDE SEQUENCE</scope>
    <source>
        <strain evidence="2">UB2</strain>
    </source>
</reference>
<gene>
    <name evidence="2" type="ORF">UBRO2_04321</name>
</gene>
<accession>A0A8H8TSP8</accession>
<dbReference type="Proteomes" id="UP000658997">
    <property type="component" value="Unassembled WGS sequence"/>
</dbReference>
<name>A0A8H8TSP8_9BASI</name>
<evidence type="ECO:0000256" key="1">
    <source>
        <dbReference type="SAM" id="SignalP"/>
    </source>
</evidence>
<keyword evidence="1" id="KW-0732">Signal</keyword>
<sequence length="241" mass="25843">MVKASIILTFALFAVASVPVRAAIVRDDKQYKALCEHSSADLRPRACFKDTHEALSVIKIPEGEIVDGFVDSSGRNFVLLANAGVIFNKHILILVTNVEPDPRTKKKTNCAQIQTTPAFVIPAAPFDPPYGLHVDGLLARAVCDADPSISNTKPVACCVAKSNIITDLKMRNGIVSGYIDDATVTQIDGFGIQAAATKDSHAGTACSQVKIWRLNGSADRPVVDQVWDPGENRAIVLPLLP</sequence>
<proteinExistence type="predicted"/>
<comment type="caution">
    <text evidence="2">The sequence shown here is derived from an EMBL/GenBank/DDBJ whole genome shotgun (WGS) entry which is preliminary data.</text>
</comment>
<evidence type="ECO:0008006" key="4">
    <source>
        <dbReference type="Google" id="ProtNLM"/>
    </source>
</evidence>
<dbReference type="AlphaFoldDB" id="A0A8H8TSP8"/>
<organism evidence="2 3">
    <name type="scientific">Ustilago bromivora</name>
    <dbReference type="NCBI Taxonomy" id="307758"/>
    <lineage>
        <taxon>Eukaryota</taxon>
        <taxon>Fungi</taxon>
        <taxon>Dikarya</taxon>
        <taxon>Basidiomycota</taxon>
        <taxon>Ustilaginomycotina</taxon>
        <taxon>Ustilaginomycetes</taxon>
        <taxon>Ustilaginales</taxon>
        <taxon>Ustilaginaceae</taxon>
        <taxon>Ustilago</taxon>
    </lineage>
</organism>
<evidence type="ECO:0000313" key="2">
    <source>
        <dbReference type="EMBL" id="SYW81451.1"/>
    </source>
</evidence>
<dbReference type="EMBL" id="ULHB01000098">
    <property type="protein sequence ID" value="SYW81451.1"/>
    <property type="molecule type" value="Genomic_DNA"/>
</dbReference>
<feature type="chain" id="PRO_5034869662" description="Mig1 protein" evidence="1">
    <location>
        <begin position="23"/>
        <end position="241"/>
    </location>
</feature>
<feature type="signal peptide" evidence="1">
    <location>
        <begin position="1"/>
        <end position="22"/>
    </location>
</feature>
<evidence type="ECO:0000313" key="3">
    <source>
        <dbReference type="Proteomes" id="UP000658997"/>
    </source>
</evidence>